<protein>
    <submittedName>
        <fullName evidence="1">Uncharacterized protein</fullName>
    </submittedName>
</protein>
<dbReference type="RefSeq" id="WP_063218591.1">
    <property type="nucleotide sequence ID" value="NZ_MUAJ01000027.1"/>
</dbReference>
<organism evidence="1 2">
    <name type="scientific">Bacillus cereus</name>
    <dbReference type="NCBI Taxonomy" id="1396"/>
    <lineage>
        <taxon>Bacteria</taxon>
        <taxon>Bacillati</taxon>
        <taxon>Bacillota</taxon>
        <taxon>Bacilli</taxon>
        <taxon>Bacillales</taxon>
        <taxon>Bacillaceae</taxon>
        <taxon>Bacillus</taxon>
        <taxon>Bacillus cereus group</taxon>
    </lineage>
</organism>
<name>A0A1S9TLE1_BACCE</name>
<dbReference type="AlphaFoldDB" id="A0A1S9TLE1"/>
<evidence type="ECO:0000313" key="2">
    <source>
        <dbReference type="Proteomes" id="UP000190906"/>
    </source>
</evidence>
<evidence type="ECO:0000313" key="1">
    <source>
        <dbReference type="EMBL" id="OOR10391.1"/>
    </source>
</evidence>
<reference evidence="1 2" key="1">
    <citation type="submission" date="2017-01" db="EMBL/GenBank/DDBJ databases">
        <title>Bacillus cereus isolates.</title>
        <authorList>
            <person name="Beno S.M."/>
        </authorList>
    </citation>
    <scope>NUCLEOTIDE SEQUENCE [LARGE SCALE GENOMIC DNA]</scope>
    <source>
        <strain evidence="1 2">FSL H8-0485</strain>
    </source>
</reference>
<dbReference type="Proteomes" id="UP000190906">
    <property type="component" value="Unassembled WGS sequence"/>
</dbReference>
<proteinExistence type="predicted"/>
<accession>A0A1S9TLE1</accession>
<dbReference type="EMBL" id="MUAJ01000027">
    <property type="protein sequence ID" value="OOR10391.1"/>
    <property type="molecule type" value="Genomic_DNA"/>
</dbReference>
<gene>
    <name evidence="1" type="ORF">BW897_22905</name>
</gene>
<sequence>MISVHDNTIISYQVNLEKEEIHIHTLTESGRNVNIIFSGVLAHFFETHLSSSIISNIDEYPLLDFFKENKKLLEEQKPYGWPISYDNITELEETLVKENYVYYNIFASYGLSGWVLAKKLEILDSN</sequence>
<comment type="caution">
    <text evidence="1">The sequence shown here is derived from an EMBL/GenBank/DDBJ whole genome shotgun (WGS) entry which is preliminary data.</text>
</comment>